<comment type="caution">
    <text evidence="2">The sequence shown here is derived from an EMBL/GenBank/DDBJ whole genome shotgun (WGS) entry which is preliminary data.</text>
</comment>
<organism evidence="2 3">
    <name type="scientific">Saccharospirillum salsuginis</name>
    <dbReference type="NCBI Taxonomy" id="418750"/>
    <lineage>
        <taxon>Bacteria</taxon>
        <taxon>Pseudomonadati</taxon>
        <taxon>Pseudomonadota</taxon>
        <taxon>Gammaproteobacteria</taxon>
        <taxon>Oceanospirillales</taxon>
        <taxon>Saccharospirillaceae</taxon>
        <taxon>Saccharospirillum</taxon>
    </lineage>
</organism>
<protein>
    <recommendedName>
        <fullName evidence="1">Recombinase-like domain-containing protein</fullName>
    </recommendedName>
</protein>
<dbReference type="Proteomes" id="UP000626148">
    <property type="component" value="Unassembled WGS sequence"/>
</dbReference>
<dbReference type="InterPro" id="IPR046789">
    <property type="entry name" value="HTH_62"/>
</dbReference>
<dbReference type="RefSeq" id="WP_189607393.1">
    <property type="nucleotide sequence ID" value="NZ_BMXR01000002.1"/>
</dbReference>
<evidence type="ECO:0000313" key="3">
    <source>
        <dbReference type="Proteomes" id="UP000626148"/>
    </source>
</evidence>
<name>A0A918K3B0_9GAMM</name>
<proteinExistence type="predicted"/>
<reference evidence="2" key="1">
    <citation type="journal article" date="2014" name="Int. J. Syst. Evol. Microbiol.">
        <title>Complete genome sequence of Corynebacterium casei LMG S-19264T (=DSM 44701T), isolated from a smear-ripened cheese.</title>
        <authorList>
            <consortium name="US DOE Joint Genome Institute (JGI-PGF)"/>
            <person name="Walter F."/>
            <person name="Albersmeier A."/>
            <person name="Kalinowski J."/>
            <person name="Ruckert C."/>
        </authorList>
    </citation>
    <scope>NUCLEOTIDE SEQUENCE</scope>
    <source>
        <strain evidence="2">KCTC 22169</strain>
    </source>
</reference>
<accession>A0A918K3B0</accession>
<feature type="domain" description="Recombinase-like" evidence="1">
    <location>
        <begin position="13"/>
        <end position="101"/>
    </location>
</feature>
<dbReference type="EMBL" id="BMXR01000002">
    <property type="protein sequence ID" value="GGX45148.1"/>
    <property type="molecule type" value="Genomic_DNA"/>
</dbReference>
<keyword evidence="3" id="KW-1185">Reference proteome</keyword>
<evidence type="ECO:0000259" key="1">
    <source>
        <dbReference type="Pfam" id="PF20552"/>
    </source>
</evidence>
<dbReference type="Pfam" id="PF20552">
    <property type="entry name" value="HTH_62"/>
    <property type="match status" value="1"/>
</dbReference>
<sequence length="101" mass="11464">MSQLNYNPQLKQWERIIPATEPGQGRIEQPGGFDNRVWQNRDHEPEAFELALVEALESVFEDGATELDQVVAGLNRIEFKDRQGNAWTDNSVLQELAVLGQ</sequence>
<gene>
    <name evidence="2" type="ORF">GCM10007392_10020</name>
</gene>
<dbReference type="AlphaFoldDB" id="A0A918K3B0"/>
<reference evidence="2" key="2">
    <citation type="submission" date="2020-09" db="EMBL/GenBank/DDBJ databases">
        <authorList>
            <person name="Sun Q."/>
            <person name="Kim S."/>
        </authorList>
    </citation>
    <scope>NUCLEOTIDE SEQUENCE</scope>
    <source>
        <strain evidence="2">KCTC 22169</strain>
    </source>
</reference>
<evidence type="ECO:0000313" key="2">
    <source>
        <dbReference type="EMBL" id="GGX45148.1"/>
    </source>
</evidence>